<dbReference type="InterPro" id="IPR012925">
    <property type="entry name" value="TipAS_dom"/>
</dbReference>
<organism evidence="7 8">
    <name type="scientific">Arthrobacter zhangbolii</name>
    <dbReference type="NCBI Taxonomy" id="2886936"/>
    <lineage>
        <taxon>Bacteria</taxon>
        <taxon>Bacillati</taxon>
        <taxon>Actinomycetota</taxon>
        <taxon>Actinomycetes</taxon>
        <taxon>Micrococcales</taxon>
        <taxon>Micrococcaceae</taxon>
        <taxon>Arthrobacter</taxon>
    </lineage>
</organism>
<reference evidence="7 8" key="1">
    <citation type="submission" date="2022-04" db="EMBL/GenBank/DDBJ databases">
        <title>Novel species in genus Arthrobacter.</title>
        <authorList>
            <person name="Liu Y."/>
        </authorList>
    </citation>
    <scope>NUCLEOTIDE SEQUENCE [LARGE SCALE GENOMIC DNA]</scope>
    <source>
        <strain evidence="8">zg-Y462</strain>
    </source>
</reference>
<sequence>MERKRMDWSIKEVAKLVGTTSRTLRHYDSIGLLPPTRVGSNGYRRYGRDALVRLQRILLLRDLGLSLPQIRKILDGEQDDSAALTRHLRHLQAERDRLQTQINAVRSTLAALQKGEDIMAEKMFEGFDHTQYREEVEERWGPDAYAASDRWWASLDEARKQGFQAEHAALQDAWDTAQRQGLAPDSPQVQELAQRHAAWIAAGSGKRQADPRMLEGLADMYAADERFAVHYTREFADGARYVRDALRTYARGLAG</sequence>
<keyword evidence="5" id="KW-0175">Coiled coil</keyword>
<name>A0ABY4DP26_9MICC</name>
<evidence type="ECO:0000313" key="7">
    <source>
        <dbReference type="EMBL" id="UON93493.1"/>
    </source>
</evidence>
<feature type="domain" description="HTH merR-type" evidence="6">
    <location>
        <begin position="7"/>
        <end position="76"/>
    </location>
</feature>
<proteinExistence type="predicted"/>
<dbReference type="Proteomes" id="UP000829758">
    <property type="component" value="Chromosome"/>
</dbReference>
<dbReference type="RefSeq" id="WP_227902069.1">
    <property type="nucleotide sequence ID" value="NZ_CP094984.1"/>
</dbReference>
<dbReference type="PANTHER" id="PTHR30204">
    <property type="entry name" value="REDOX-CYCLING DRUG-SENSING TRANSCRIPTIONAL ACTIVATOR SOXR"/>
    <property type="match status" value="1"/>
</dbReference>
<keyword evidence="2" id="KW-0805">Transcription regulation</keyword>
<dbReference type="InterPro" id="IPR009061">
    <property type="entry name" value="DNA-bd_dom_put_sf"/>
</dbReference>
<evidence type="ECO:0000256" key="5">
    <source>
        <dbReference type="SAM" id="Coils"/>
    </source>
</evidence>
<dbReference type="PROSITE" id="PS50937">
    <property type="entry name" value="HTH_MERR_2"/>
    <property type="match status" value="1"/>
</dbReference>
<evidence type="ECO:0000256" key="1">
    <source>
        <dbReference type="ARBA" id="ARBA00022491"/>
    </source>
</evidence>
<keyword evidence="8" id="KW-1185">Reference proteome</keyword>
<dbReference type="Pfam" id="PF13411">
    <property type="entry name" value="MerR_1"/>
    <property type="match status" value="1"/>
</dbReference>
<evidence type="ECO:0000256" key="4">
    <source>
        <dbReference type="ARBA" id="ARBA00023163"/>
    </source>
</evidence>
<evidence type="ECO:0000259" key="6">
    <source>
        <dbReference type="PROSITE" id="PS50937"/>
    </source>
</evidence>
<protein>
    <submittedName>
        <fullName evidence="7">MerR family transcriptional regulator</fullName>
    </submittedName>
</protein>
<evidence type="ECO:0000256" key="2">
    <source>
        <dbReference type="ARBA" id="ARBA00023015"/>
    </source>
</evidence>
<dbReference type="SMART" id="SM00422">
    <property type="entry name" value="HTH_MERR"/>
    <property type="match status" value="1"/>
</dbReference>
<gene>
    <name evidence="7" type="ORF">MUK71_07815</name>
</gene>
<evidence type="ECO:0000256" key="3">
    <source>
        <dbReference type="ARBA" id="ARBA00023125"/>
    </source>
</evidence>
<dbReference type="InterPro" id="IPR000551">
    <property type="entry name" value="MerR-type_HTH_dom"/>
</dbReference>
<dbReference type="Gene3D" id="1.10.490.50">
    <property type="entry name" value="Antibiotic binding domain of TipA-like multidrug resistance regulators"/>
    <property type="match status" value="1"/>
</dbReference>
<keyword evidence="4" id="KW-0804">Transcription</keyword>
<dbReference type="Gene3D" id="1.10.1660.10">
    <property type="match status" value="1"/>
</dbReference>
<dbReference type="InterPro" id="IPR047057">
    <property type="entry name" value="MerR_fam"/>
</dbReference>
<keyword evidence="3" id="KW-0238">DNA-binding</keyword>
<dbReference type="SUPFAM" id="SSF89082">
    <property type="entry name" value="Antibiotic binding domain of TipA-like multidrug resistance regulators"/>
    <property type="match status" value="1"/>
</dbReference>
<dbReference type="InterPro" id="IPR036244">
    <property type="entry name" value="TipA-like_antibiotic-bd"/>
</dbReference>
<dbReference type="PRINTS" id="PR00040">
    <property type="entry name" value="HTHMERR"/>
</dbReference>
<dbReference type="CDD" id="cd01106">
    <property type="entry name" value="HTH_TipAL-Mta"/>
    <property type="match status" value="1"/>
</dbReference>
<accession>A0ABY4DP26</accession>
<feature type="coiled-coil region" evidence="5">
    <location>
        <begin position="81"/>
        <end position="108"/>
    </location>
</feature>
<dbReference type="SUPFAM" id="SSF46955">
    <property type="entry name" value="Putative DNA-binding domain"/>
    <property type="match status" value="1"/>
</dbReference>
<evidence type="ECO:0000313" key="8">
    <source>
        <dbReference type="Proteomes" id="UP000829758"/>
    </source>
</evidence>
<keyword evidence="1" id="KW-0678">Repressor</keyword>
<dbReference type="EMBL" id="CP094984">
    <property type="protein sequence ID" value="UON93493.1"/>
    <property type="molecule type" value="Genomic_DNA"/>
</dbReference>
<dbReference type="Pfam" id="PF07739">
    <property type="entry name" value="TipAS"/>
    <property type="match status" value="1"/>
</dbReference>
<dbReference type="PANTHER" id="PTHR30204:SF69">
    <property type="entry name" value="MERR-FAMILY TRANSCRIPTIONAL REGULATOR"/>
    <property type="match status" value="1"/>
</dbReference>